<dbReference type="InterPro" id="IPR007111">
    <property type="entry name" value="NACHT_NTPase"/>
</dbReference>
<dbReference type="FunFam" id="3.80.10.10:FF:000255">
    <property type="entry name" value="NLR family CARD domain containing 5"/>
    <property type="match status" value="1"/>
</dbReference>
<keyword evidence="2" id="KW-0677">Repeat</keyword>
<dbReference type="Gene3D" id="3.80.10.10">
    <property type="entry name" value="Ribonuclease Inhibitor"/>
    <property type="match status" value="3"/>
</dbReference>
<feature type="region of interest" description="Disordered" evidence="5">
    <location>
        <begin position="595"/>
        <end position="614"/>
    </location>
</feature>
<dbReference type="AlphaFoldDB" id="A6JY63"/>
<dbReference type="PANTHER" id="PTHR47189">
    <property type="entry name" value="MHC CLASS II TRANSACTIVATOR"/>
    <property type="match status" value="1"/>
</dbReference>
<evidence type="ECO:0000256" key="3">
    <source>
        <dbReference type="ARBA" id="ARBA00022741"/>
    </source>
</evidence>
<dbReference type="Gene3D" id="3.40.50.300">
    <property type="entry name" value="P-loop containing nucleotide triphosphate hydrolases"/>
    <property type="match status" value="1"/>
</dbReference>
<keyword evidence="1" id="KW-0433">Leucine-rich repeat</keyword>
<dbReference type="GO" id="GO:0006954">
    <property type="term" value="P:inflammatory response"/>
    <property type="evidence" value="ECO:0007669"/>
    <property type="project" value="UniProtKB-KW"/>
</dbReference>
<dbReference type="EMBL" id="CH474006">
    <property type="protein sequence ID" value="EDL87341.1"/>
    <property type="molecule type" value="Genomic_DNA"/>
</dbReference>
<dbReference type="Pfam" id="PF17776">
    <property type="entry name" value="NLRC4_HD2"/>
    <property type="match status" value="1"/>
</dbReference>
<dbReference type="InterPro" id="IPR041267">
    <property type="entry name" value="NLRP_HD2"/>
</dbReference>
<dbReference type="FunFam" id="3.80.10.10:FF:000267">
    <property type="entry name" value="NLR family CARD domain containing 5"/>
    <property type="match status" value="1"/>
</dbReference>
<dbReference type="Pfam" id="PF13516">
    <property type="entry name" value="LRR_6"/>
    <property type="match status" value="2"/>
</dbReference>
<sequence length="897" mass="99396">MGKTTLAHRLHWRWAHGQLDRFQAVFLLEFRQLNMITQLLTLPQLLFDLYLSPESDDADAVWQYLEENAHQILLIFDGLDEALHTDSVGTDNAGSALTLFSELCHGDLLPGCWVMTTSRPGKLPSCVPTEAAMVYMWGFDGLRVEKYVTHFFSDLLSQELALKEMRANERLRGMCAIPALCRVACFCLRCSLLSGSSPGQSSALLPTITQLYLQMVKTFSSSGTLSATSLLGLGNVALRGLVTGKVIFSVEDIPPQLMALGAVHSLLTSFCIRTRSGHKEIGYAFVHLNLQEFFAALYLMASDTVDKDTLINYVTLNSHWVLRTKAKPGLSDHLPTFLAGLASHTCHTFLCHLAQQDEAWVGSRQATVIQVLRKLASRKLTGPKMVELYHYVAETQDLELARFVAQSLPFDLSFHNFPLTRADLASLANILEHRDGPIHLDFDGCPLEPHCPEALVGCGQVENLSFKSRKCGDAFAEALCRSLPTMGSLKMLGLTGSKITAQGISHLIQALPLCSQLEEVSLHDNQLKDPEVLSLVDLIPCLRKLQKLDLSQNSFCMSTLLSSVKAAITCPTVRKLQVRESELIFFLSPVPETATQQSGASDAQGEDSPKEGQSRNLQLRLQKCQLRVHDAKALVELFQKGPRLEEVDLSGNHLKDEGCRLVTKAVSQLHIAQKLDLSDNGLSQTGVTYLLKAVSTCGTLEELHISLLTNTVVLTFAQELRDQEGSFKRGAQLTGFMSPVTSELSQRSRRIRLTHCGFLAEHTEKLCEALRVSCQSHPLDHLDLSDNFLKDKGVILLTQLLPRLGPLKSLNLSRNDFSMDAVFSLVLCMSSLQWLFHLEVSLQECQLESLNLAYLCDALEKCPGPLEIQLSCKSLNDDSLKTLLQRLPQIPQLSQLR</sequence>
<accession>A6JY63</accession>
<gene>
    <name evidence="7" type="ORF">rCG_38993</name>
</gene>
<dbReference type="InterPro" id="IPR001611">
    <property type="entry name" value="Leu-rich_rpt"/>
</dbReference>
<keyword evidence="4" id="KW-0067">ATP-binding</keyword>
<dbReference type="SUPFAM" id="SSF52047">
    <property type="entry name" value="RNI-like"/>
    <property type="match status" value="1"/>
</dbReference>
<evidence type="ECO:0000313" key="8">
    <source>
        <dbReference type="Proteomes" id="UP000234681"/>
    </source>
</evidence>
<feature type="non-terminal residue" evidence="7">
    <location>
        <position position="897"/>
    </location>
</feature>
<evidence type="ECO:0000256" key="1">
    <source>
        <dbReference type="ARBA" id="ARBA00022614"/>
    </source>
</evidence>
<dbReference type="Proteomes" id="UP000234681">
    <property type="component" value="Chromosome 19"/>
</dbReference>
<organism evidence="7 8">
    <name type="scientific">Rattus norvegicus</name>
    <name type="common">Rat</name>
    <dbReference type="NCBI Taxonomy" id="10116"/>
    <lineage>
        <taxon>Eukaryota</taxon>
        <taxon>Metazoa</taxon>
        <taxon>Chordata</taxon>
        <taxon>Craniata</taxon>
        <taxon>Vertebrata</taxon>
        <taxon>Euteleostomi</taxon>
        <taxon>Mammalia</taxon>
        <taxon>Eutheria</taxon>
        <taxon>Euarchontoglires</taxon>
        <taxon>Glires</taxon>
        <taxon>Rodentia</taxon>
        <taxon>Myomorpha</taxon>
        <taxon>Muroidea</taxon>
        <taxon>Muridae</taxon>
        <taxon>Murinae</taxon>
        <taxon>Rattus</taxon>
    </lineage>
</organism>
<name>A6JY63_RAT</name>
<protein>
    <submittedName>
        <fullName evidence="7">RCG38993</fullName>
    </submittedName>
</protein>
<dbReference type="Pfam" id="PF05729">
    <property type="entry name" value="NACHT"/>
    <property type="match status" value="1"/>
</dbReference>
<evidence type="ECO:0000256" key="5">
    <source>
        <dbReference type="SAM" id="MobiDB-lite"/>
    </source>
</evidence>
<evidence type="ECO:0000313" key="7">
    <source>
        <dbReference type="EMBL" id="EDL87341.1"/>
    </source>
</evidence>
<dbReference type="InterPro" id="IPR027417">
    <property type="entry name" value="P-loop_NTPase"/>
</dbReference>
<dbReference type="InterPro" id="IPR032675">
    <property type="entry name" value="LRR_dom_sf"/>
</dbReference>
<proteinExistence type="predicted"/>
<dbReference type="PANTHER" id="PTHR47189:SF1">
    <property type="entry name" value="MHC CLASS II TRANSACTIVATOR"/>
    <property type="match status" value="1"/>
</dbReference>
<evidence type="ECO:0000259" key="6">
    <source>
        <dbReference type="PROSITE" id="PS50837"/>
    </source>
</evidence>
<reference evidence="8" key="1">
    <citation type="submission" date="2005-09" db="EMBL/GenBank/DDBJ databases">
        <authorList>
            <person name="Mural R.J."/>
            <person name="Li P.W."/>
            <person name="Adams M.D."/>
            <person name="Amanatides P.G."/>
            <person name="Baden-Tillson H."/>
            <person name="Barnstead M."/>
            <person name="Chin S.H."/>
            <person name="Dew I."/>
            <person name="Evans C.A."/>
            <person name="Ferriera S."/>
            <person name="Flanigan M."/>
            <person name="Fosler C."/>
            <person name="Glodek A."/>
            <person name="Gu Z."/>
            <person name="Holt R.A."/>
            <person name="Jennings D."/>
            <person name="Kraft C.L."/>
            <person name="Lu F."/>
            <person name="Nguyen T."/>
            <person name="Nusskern D.R."/>
            <person name="Pfannkoch C.M."/>
            <person name="Sitter C."/>
            <person name="Sutton G.G."/>
            <person name="Venter J.C."/>
            <person name="Wang Z."/>
            <person name="Woodage T."/>
            <person name="Zheng X.H."/>
            <person name="Zhong F."/>
        </authorList>
    </citation>
    <scope>NUCLEOTIDE SEQUENCE [LARGE SCALE GENOMIC DNA]</scope>
    <source>
        <strain>BN</strain>
        <strain evidence="8">Sprague-Dawley</strain>
    </source>
</reference>
<dbReference type="SMART" id="SM00368">
    <property type="entry name" value="LRR_RI"/>
    <property type="match status" value="5"/>
</dbReference>
<evidence type="ECO:0000256" key="4">
    <source>
        <dbReference type="ARBA" id="ARBA00022840"/>
    </source>
</evidence>
<dbReference type="SUPFAM" id="SSF52540">
    <property type="entry name" value="P-loop containing nucleoside triphosphate hydrolases"/>
    <property type="match status" value="1"/>
</dbReference>
<feature type="domain" description="NACHT" evidence="6">
    <location>
        <begin position="1"/>
        <end position="121"/>
    </location>
</feature>
<keyword evidence="3" id="KW-0547">Nucleotide-binding</keyword>
<evidence type="ECO:0000256" key="2">
    <source>
        <dbReference type="ARBA" id="ARBA00022737"/>
    </source>
</evidence>
<dbReference type="GO" id="GO:0005524">
    <property type="term" value="F:ATP binding"/>
    <property type="evidence" value="ECO:0007669"/>
    <property type="project" value="UniProtKB-KW"/>
</dbReference>
<dbReference type="PROSITE" id="PS50837">
    <property type="entry name" value="NACHT"/>
    <property type="match status" value="1"/>
</dbReference>